<dbReference type="Proteomes" id="UP000242715">
    <property type="component" value="Unassembled WGS sequence"/>
</dbReference>
<evidence type="ECO:0000313" key="3">
    <source>
        <dbReference type="Proteomes" id="UP000242715"/>
    </source>
</evidence>
<dbReference type="PANTHER" id="PTHR34046:SF7">
    <property type="entry name" value="DUF740 FAMILY PROTEIN"/>
    <property type="match status" value="1"/>
</dbReference>
<feature type="region of interest" description="Disordered" evidence="1">
    <location>
        <begin position="111"/>
        <end position="130"/>
    </location>
</feature>
<dbReference type="OrthoDB" id="688136at2759"/>
<reference evidence="3" key="1">
    <citation type="journal article" date="2017" name="Front. Plant Sci.">
        <title>Climate Clever Clovers: New Paradigm to Reduce the Environmental Footprint of Ruminants by Breeding Low Methanogenic Forages Utilizing Haplotype Variation.</title>
        <authorList>
            <person name="Kaur P."/>
            <person name="Appels R."/>
            <person name="Bayer P.E."/>
            <person name="Keeble-Gagnere G."/>
            <person name="Wang J."/>
            <person name="Hirakawa H."/>
            <person name="Shirasawa K."/>
            <person name="Vercoe P."/>
            <person name="Stefanova K."/>
            <person name="Durmic Z."/>
            <person name="Nichols P."/>
            <person name="Revell C."/>
            <person name="Isobe S.N."/>
            <person name="Edwards D."/>
            <person name="Erskine W."/>
        </authorList>
    </citation>
    <scope>NUCLEOTIDE SEQUENCE [LARGE SCALE GENOMIC DNA]</scope>
    <source>
        <strain evidence="3">cv. Daliak</strain>
    </source>
</reference>
<evidence type="ECO:0000256" key="1">
    <source>
        <dbReference type="SAM" id="MobiDB-lite"/>
    </source>
</evidence>
<sequence length="170" mass="18966">MANQHKPYYSKDKDTYKFGRCKKHPKHVQSPGVCSLCLKDKLDQLSTSSSSSSQKTTSGSSSCSSVSSYDSSSSVSSCSSPSLYDDGSFSSKGKSTIFLFQKHNGLMKSKSMAVVTRRRKRDSEKNDYSSKKSGFWFKLFHPKSKRMVEDKDIFKMVRASSVRETVTVSS</sequence>
<protein>
    <submittedName>
        <fullName evidence="2">Uncharacterized protein</fullName>
    </submittedName>
</protein>
<dbReference type="EMBL" id="DF973494">
    <property type="protein sequence ID" value="GAU32510.1"/>
    <property type="molecule type" value="Genomic_DNA"/>
</dbReference>
<accession>A0A2Z6N8E8</accession>
<feature type="compositionally biased region" description="Low complexity" evidence="1">
    <location>
        <begin position="45"/>
        <end position="88"/>
    </location>
</feature>
<keyword evidence="3" id="KW-1185">Reference proteome</keyword>
<dbReference type="PANTHER" id="PTHR34046">
    <property type="entry name" value="OS06G0218800 PROTEIN"/>
    <property type="match status" value="1"/>
</dbReference>
<proteinExistence type="predicted"/>
<dbReference type="AlphaFoldDB" id="A0A2Z6N8E8"/>
<evidence type="ECO:0000313" key="2">
    <source>
        <dbReference type="EMBL" id="GAU32510.1"/>
    </source>
</evidence>
<gene>
    <name evidence="2" type="ORF">TSUD_317170</name>
</gene>
<feature type="compositionally biased region" description="Basic and acidic residues" evidence="1">
    <location>
        <begin position="121"/>
        <end position="130"/>
    </location>
</feature>
<organism evidence="2 3">
    <name type="scientific">Trifolium subterraneum</name>
    <name type="common">Subterranean clover</name>
    <dbReference type="NCBI Taxonomy" id="3900"/>
    <lineage>
        <taxon>Eukaryota</taxon>
        <taxon>Viridiplantae</taxon>
        <taxon>Streptophyta</taxon>
        <taxon>Embryophyta</taxon>
        <taxon>Tracheophyta</taxon>
        <taxon>Spermatophyta</taxon>
        <taxon>Magnoliopsida</taxon>
        <taxon>eudicotyledons</taxon>
        <taxon>Gunneridae</taxon>
        <taxon>Pentapetalae</taxon>
        <taxon>rosids</taxon>
        <taxon>fabids</taxon>
        <taxon>Fabales</taxon>
        <taxon>Fabaceae</taxon>
        <taxon>Papilionoideae</taxon>
        <taxon>50 kb inversion clade</taxon>
        <taxon>NPAAA clade</taxon>
        <taxon>Hologalegina</taxon>
        <taxon>IRL clade</taxon>
        <taxon>Trifolieae</taxon>
        <taxon>Trifolium</taxon>
    </lineage>
</organism>
<name>A0A2Z6N8E8_TRISU</name>
<feature type="region of interest" description="Disordered" evidence="1">
    <location>
        <begin position="45"/>
        <end position="89"/>
    </location>
</feature>